<dbReference type="GO" id="GO:0004619">
    <property type="term" value="F:phosphoglycerate mutase activity"/>
    <property type="evidence" value="ECO:0007669"/>
    <property type="project" value="UniProtKB-EC"/>
</dbReference>
<dbReference type="EC" id="5.4.2.11" evidence="2"/>
<protein>
    <recommendedName>
        <fullName evidence="2">phosphoglycerate mutase (2,3-diphosphoglycerate-dependent)</fullName>
        <ecNumber evidence="2">5.4.2.11</ecNumber>
    </recommendedName>
</protein>
<dbReference type="InterPro" id="IPR005952">
    <property type="entry name" value="Phosphogly_mut1"/>
</dbReference>
<reference evidence="6 7" key="1">
    <citation type="journal article" date="2015" name="Nature">
        <title>rRNA introns, odd ribosomes, and small enigmatic genomes across a large radiation of phyla.</title>
        <authorList>
            <person name="Brown C.T."/>
            <person name="Hug L.A."/>
            <person name="Thomas B.C."/>
            <person name="Sharon I."/>
            <person name="Castelle C.J."/>
            <person name="Singh A."/>
            <person name="Wilkins M.J."/>
            <person name="Williams K.H."/>
            <person name="Banfield J.F."/>
        </authorList>
    </citation>
    <scope>NUCLEOTIDE SEQUENCE [LARGE SCALE GENOMIC DNA]</scope>
</reference>
<keyword evidence="4" id="KW-0413">Isomerase</keyword>
<dbReference type="SUPFAM" id="SSF53254">
    <property type="entry name" value="Phosphoglycerate mutase-like"/>
    <property type="match status" value="1"/>
</dbReference>
<evidence type="ECO:0000256" key="3">
    <source>
        <dbReference type="ARBA" id="ARBA00023152"/>
    </source>
</evidence>
<evidence type="ECO:0000256" key="2">
    <source>
        <dbReference type="ARBA" id="ARBA00012028"/>
    </source>
</evidence>
<dbReference type="InterPro" id="IPR001345">
    <property type="entry name" value="PG/BPGM_mutase_AS"/>
</dbReference>
<keyword evidence="3" id="KW-0324">Glycolysis</keyword>
<feature type="binding site" evidence="5">
    <location>
        <position position="112"/>
    </location>
    <ligand>
        <name>substrate</name>
    </ligand>
</feature>
<comment type="caution">
    <text evidence="6">The sequence shown here is derived from an EMBL/GenBank/DDBJ whole genome shotgun (WGS) entry which is preliminary data.</text>
</comment>
<gene>
    <name evidence="6" type="ORF">UV10_C0001G0058</name>
</gene>
<evidence type="ECO:0000313" key="7">
    <source>
        <dbReference type="Proteomes" id="UP000034951"/>
    </source>
</evidence>
<dbReference type="AlphaFoldDB" id="A0A0G1BK10"/>
<dbReference type="CDD" id="cd07067">
    <property type="entry name" value="HP_PGM_like"/>
    <property type="match status" value="1"/>
</dbReference>
<dbReference type="Gene3D" id="3.40.50.1240">
    <property type="entry name" value="Phosphoglycerate mutase-like"/>
    <property type="match status" value="1"/>
</dbReference>
<dbReference type="SMART" id="SM00855">
    <property type="entry name" value="PGAM"/>
    <property type="match status" value="1"/>
</dbReference>
<dbReference type="InterPro" id="IPR029033">
    <property type="entry name" value="His_PPase_superfam"/>
</dbReference>
<dbReference type="PANTHER" id="PTHR11931">
    <property type="entry name" value="PHOSPHOGLYCERATE MUTASE"/>
    <property type="match status" value="1"/>
</dbReference>
<dbReference type="EMBL" id="LCDE01000001">
    <property type="protein sequence ID" value="KKS46601.1"/>
    <property type="molecule type" value="Genomic_DNA"/>
</dbReference>
<dbReference type="Proteomes" id="UP000034951">
    <property type="component" value="Unassembled WGS sequence"/>
</dbReference>
<proteinExistence type="inferred from homology"/>
<organism evidence="6 7">
    <name type="scientific">Candidatus Azambacteria bacterium GW2011_GWA1_42_19</name>
    <dbReference type="NCBI Taxonomy" id="1618609"/>
    <lineage>
        <taxon>Bacteria</taxon>
        <taxon>Candidatus Azamiibacteriota</taxon>
    </lineage>
</organism>
<evidence type="ECO:0000256" key="4">
    <source>
        <dbReference type="ARBA" id="ARBA00023235"/>
    </source>
</evidence>
<dbReference type="Pfam" id="PF00300">
    <property type="entry name" value="His_Phos_1"/>
    <property type="match status" value="1"/>
</dbReference>
<comment type="similarity">
    <text evidence="1">Belongs to the phosphoglycerate mutase family. BPG-dependent PGAM subfamily.</text>
</comment>
<dbReference type="InterPro" id="IPR013078">
    <property type="entry name" value="His_Pase_superF_clade-1"/>
</dbReference>
<name>A0A0G1BK10_9BACT</name>
<dbReference type="PROSITE" id="PS00175">
    <property type="entry name" value="PG_MUTASE"/>
    <property type="match status" value="1"/>
</dbReference>
<evidence type="ECO:0000256" key="1">
    <source>
        <dbReference type="ARBA" id="ARBA00006717"/>
    </source>
</evidence>
<dbReference type="GO" id="GO:0006096">
    <property type="term" value="P:glycolytic process"/>
    <property type="evidence" value="ECO:0007669"/>
    <property type="project" value="UniProtKB-KW"/>
</dbReference>
<sequence>MENEIIQKWPDNLVLVRHGQSIYNEERELINRGVLKTYTKNIKDVRGQSIYNEERELINRGVLKTYTKNIKDVRNADIPLSKKGREQAAKTAEFLKNHYKNFDIIFASPFERALETAKIIAKKFPKSRFIIEERIREKEFGIADGLTADELKTLFPYEYERKQKEKKYYYRPIGGEAFTDVNLRIWSFLNTLVREYPKTNILIVSHSAVMMSFRKLLEKFDEETLLEIDKKDMIKNCAMISYRFDSNLKPKPKLNLEFYNKIAW</sequence>
<evidence type="ECO:0000313" key="6">
    <source>
        <dbReference type="EMBL" id="KKS46601.1"/>
    </source>
</evidence>
<evidence type="ECO:0000256" key="5">
    <source>
        <dbReference type="PIRSR" id="PIRSR613078-2"/>
    </source>
</evidence>
<accession>A0A0G1BK10</accession>